<keyword evidence="3" id="KW-1185">Reference proteome</keyword>
<dbReference type="InterPro" id="IPR016181">
    <property type="entry name" value="Acyl_CoA_acyltransferase"/>
</dbReference>
<gene>
    <name evidence="2" type="ORF">NNJEOMEG_02697</name>
</gene>
<dbReference type="Proteomes" id="UP000494245">
    <property type="component" value="Unassembled WGS sequence"/>
</dbReference>
<reference evidence="2 3" key="1">
    <citation type="submission" date="2020-04" db="EMBL/GenBank/DDBJ databases">
        <authorList>
            <consortium name="Desulfovibrio sp. FSS-1 genome sequencing consortium"/>
            <person name="Shimoshige H."/>
            <person name="Kobayashi H."/>
            <person name="Maekawa T."/>
        </authorList>
    </citation>
    <scope>NUCLEOTIDE SEQUENCE [LARGE SCALE GENOMIC DNA]</scope>
    <source>
        <strain evidence="2 3">SIID29052-01</strain>
    </source>
</reference>
<dbReference type="EMBL" id="BLTE01000012">
    <property type="protein sequence ID" value="GFK94849.1"/>
    <property type="molecule type" value="Genomic_DNA"/>
</dbReference>
<evidence type="ECO:0000313" key="3">
    <source>
        <dbReference type="Proteomes" id="UP000494245"/>
    </source>
</evidence>
<dbReference type="Pfam" id="PF13480">
    <property type="entry name" value="Acetyltransf_6"/>
    <property type="match status" value="1"/>
</dbReference>
<protein>
    <recommendedName>
        <fullName evidence="1">BioF2-like acetyltransferase domain-containing protein</fullName>
    </recommendedName>
</protein>
<evidence type="ECO:0000259" key="1">
    <source>
        <dbReference type="Pfam" id="PF13480"/>
    </source>
</evidence>
<sequence length="309" mass="34818">MKIVQGDPRRWDELIDHSTQGTAFQRRSFLEACGQQVVYLLCVKGDNVLAGMSFFLEGANAVPGYFQQYSGLVFSRSLQGNSFTPQDKRFKVSQIFAEYLAGNYASVWFQNHWSVPDIRPFDWHNYHTPELGRYAITVRYTSILTLEAGVENGDGFASVRRRIARNTRTKNQETQPSADLDILLALYRKTFSRQGIDVPSRELETIQSVGMRCLQEGTGALYLTTDAGRPGTSSFFLLDRHGAYYLFGASDPDMRDLETGTRNMVDAMTHLRDVHHCPTLDFVGVNSPGRGWFKASFGGTTVPYYGISR</sequence>
<comment type="caution">
    <text evidence="2">The sequence shown here is derived from an EMBL/GenBank/DDBJ whole genome shotgun (WGS) entry which is preliminary data.</text>
</comment>
<dbReference type="RefSeq" id="WP_173085318.1">
    <property type="nucleotide sequence ID" value="NZ_BLTE01000012.1"/>
</dbReference>
<dbReference type="Gene3D" id="3.40.630.30">
    <property type="match status" value="1"/>
</dbReference>
<accession>A0A6V8LXS0</accession>
<proteinExistence type="predicted"/>
<dbReference type="SUPFAM" id="SSF55729">
    <property type="entry name" value="Acyl-CoA N-acyltransferases (Nat)"/>
    <property type="match status" value="1"/>
</dbReference>
<reference evidence="2 3" key="2">
    <citation type="submission" date="2020-05" db="EMBL/GenBank/DDBJ databases">
        <title>Draft genome sequence of Desulfovibrio sp. strainFSS-1.</title>
        <authorList>
            <person name="Shimoshige H."/>
            <person name="Kobayashi H."/>
            <person name="Maekawa T."/>
        </authorList>
    </citation>
    <scope>NUCLEOTIDE SEQUENCE [LARGE SCALE GENOMIC DNA]</scope>
    <source>
        <strain evidence="2 3">SIID29052-01</strain>
    </source>
</reference>
<name>A0A6V8LXS0_9BACT</name>
<dbReference type="AlphaFoldDB" id="A0A6V8LXS0"/>
<organism evidence="2 3">
    <name type="scientific">Fundidesulfovibrio magnetotacticus</name>
    <dbReference type="NCBI Taxonomy" id="2730080"/>
    <lineage>
        <taxon>Bacteria</taxon>
        <taxon>Pseudomonadati</taxon>
        <taxon>Thermodesulfobacteriota</taxon>
        <taxon>Desulfovibrionia</taxon>
        <taxon>Desulfovibrionales</taxon>
        <taxon>Desulfovibrionaceae</taxon>
        <taxon>Fundidesulfovibrio</taxon>
    </lineage>
</organism>
<feature type="domain" description="BioF2-like acetyltransferase" evidence="1">
    <location>
        <begin position="160"/>
        <end position="286"/>
    </location>
</feature>
<dbReference type="InterPro" id="IPR038740">
    <property type="entry name" value="BioF2-like_GNAT_dom"/>
</dbReference>
<evidence type="ECO:0000313" key="2">
    <source>
        <dbReference type="EMBL" id="GFK94849.1"/>
    </source>
</evidence>